<evidence type="ECO:0000256" key="4">
    <source>
        <dbReference type="ARBA" id="ARBA00022801"/>
    </source>
</evidence>
<proteinExistence type="inferred from homology"/>
<organism evidence="7 8">
    <name type="scientific">Rhodamnia argentea</name>
    <dbReference type="NCBI Taxonomy" id="178133"/>
    <lineage>
        <taxon>Eukaryota</taxon>
        <taxon>Viridiplantae</taxon>
        <taxon>Streptophyta</taxon>
        <taxon>Embryophyta</taxon>
        <taxon>Tracheophyta</taxon>
        <taxon>Spermatophyta</taxon>
        <taxon>Magnoliopsida</taxon>
        <taxon>eudicotyledons</taxon>
        <taxon>Gunneridae</taxon>
        <taxon>Pentapetalae</taxon>
        <taxon>rosids</taxon>
        <taxon>malvids</taxon>
        <taxon>Myrtales</taxon>
        <taxon>Myrtaceae</taxon>
        <taxon>Myrtoideae</taxon>
        <taxon>Myrteae</taxon>
        <taxon>Australasian group</taxon>
        <taxon>Rhodamnia</taxon>
    </lineage>
</organism>
<evidence type="ECO:0000256" key="2">
    <source>
        <dbReference type="ARBA" id="ARBA00008773"/>
    </source>
</evidence>
<reference evidence="8" key="1">
    <citation type="submission" date="2025-08" db="UniProtKB">
        <authorList>
            <consortium name="RefSeq"/>
        </authorList>
    </citation>
    <scope>IDENTIFICATION</scope>
    <source>
        <tissue evidence="8">Leaf</tissue>
    </source>
</reference>
<dbReference type="GeneID" id="115739876"/>
<dbReference type="InterPro" id="IPR044965">
    <property type="entry name" value="Glyco_hydro_17_plant"/>
</dbReference>
<evidence type="ECO:0000256" key="6">
    <source>
        <dbReference type="RuleBase" id="RU004335"/>
    </source>
</evidence>
<dbReference type="SUPFAM" id="SSF51445">
    <property type="entry name" value="(Trans)glycosidases"/>
    <property type="match status" value="1"/>
</dbReference>
<accession>A0ABM3GSE5</accession>
<keyword evidence="5" id="KW-0326">Glycosidase</keyword>
<dbReference type="EC" id="3.2.1.39" evidence="3"/>
<evidence type="ECO:0000313" key="8">
    <source>
        <dbReference type="RefSeq" id="XP_048127262.1"/>
    </source>
</evidence>
<keyword evidence="4" id="KW-0378">Hydrolase</keyword>
<name>A0ABM3GSE5_9MYRT</name>
<protein>
    <recommendedName>
        <fullName evidence="3">glucan endo-1,3-beta-D-glucosidase</fullName>
        <ecNumber evidence="3">3.2.1.39</ecNumber>
    </recommendedName>
</protein>
<dbReference type="RefSeq" id="XP_048127262.1">
    <property type="nucleotide sequence ID" value="XM_048271305.1"/>
</dbReference>
<dbReference type="InterPro" id="IPR017853">
    <property type="entry name" value="GH"/>
</dbReference>
<evidence type="ECO:0000313" key="7">
    <source>
        <dbReference type="Proteomes" id="UP000827889"/>
    </source>
</evidence>
<evidence type="ECO:0000256" key="1">
    <source>
        <dbReference type="ARBA" id="ARBA00000382"/>
    </source>
</evidence>
<gene>
    <name evidence="8" type="primary">LOC115739876</name>
</gene>
<dbReference type="Pfam" id="PF00332">
    <property type="entry name" value="Glyco_hydro_17"/>
    <property type="match status" value="1"/>
</dbReference>
<evidence type="ECO:0000256" key="3">
    <source>
        <dbReference type="ARBA" id="ARBA00012780"/>
    </source>
</evidence>
<dbReference type="Proteomes" id="UP000827889">
    <property type="component" value="Chromosome 10"/>
</dbReference>
<dbReference type="InterPro" id="IPR000490">
    <property type="entry name" value="Glyco_hydro_17"/>
</dbReference>
<keyword evidence="7" id="KW-1185">Reference proteome</keyword>
<comment type="similarity">
    <text evidence="2 6">Belongs to the glycosyl hydrolase 17 family.</text>
</comment>
<dbReference type="PANTHER" id="PTHR32227">
    <property type="entry name" value="GLUCAN ENDO-1,3-BETA-GLUCOSIDASE BG1-RELATED-RELATED"/>
    <property type="match status" value="1"/>
</dbReference>
<comment type="catalytic activity">
    <reaction evidence="1">
        <text>Hydrolysis of (1-&gt;3)-beta-D-glucosidic linkages in (1-&gt;3)-beta-D-glucans.</text>
        <dbReference type="EC" id="3.2.1.39"/>
    </reaction>
</comment>
<sequence>MANMYPYISYLSEARHVSSDYGLFRGGGEPVNDGTLAYDNMIDASVDAFVWVMEKEGFRGVAVLVAETGWPTVEVRLRARRRTGIQRECGEVGGMGRGDAEGLRMRRSAKRVRTRLFPRTRLAYEMSNFEWGDLSQIGCGDLGRELCVFMPEGEGKKGWWWCWDTVLESRDALSILDTLGTIAYSA</sequence>
<dbReference type="Gene3D" id="3.20.20.80">
    <property type="entry name" value="Glycosidases"/>
    <property type="match status" value="1"/>
</dbReference>
<evidence type="ECO:0000256" key="5">
    <source>
        <dbReference type="ARBA" id="ARBA00023295"/>
    </source>
</evidence>